<feature type="compositionally biased region" description="Basic and acidic residues" evidence="1">
    <location>
        <begin position="71"/>
        <end position="80"/>
    </location>
</feature>
<evidence type="ECO:0000313" key="2">
    <source>
        <dbReference type="EMBL" id="CAA9395465.1"/>
    </source>
</evidence>
<gene>
    <name evidence="2" type="ORF">AVDCRST_MAG47-3100</name>
</gene>
<reference evidence="2" key="1">
    <citation type="submission" date="2020-02" db="EMBL/GenBank/DDBJ databases">
        <authorList>
            <person name="Meier V. D."/>
        </authorList>
    </citation>
    <scope>NUCLEOTIDE SEQUENCE</scope>
    <source>
        <strain evidence="2">AVDCRST_MAG47</strain>
    </source>
</reference>
<evidence type="ECO:0000256" key="1">
    <source>
        <dbReference type="SAM" id="MobiDB-lite"/>
    </source>
</evidence>
<dbReference type="AlphaFoldDB" id="A0A6J4NRQ4"/>
<feature type="region of interest" description="Disordered" evidence="1">
    <location>
        <begin position="1"/>
        <end position="203"/>
    </location>
</feature>
<sequence>EQPGLETRLCRSSTTGRRVAAEARRARHRRHPLRGRPRHREQHRGGEHLPGGPHGHRQGDRRRRPRRAGHRALDVRDHAGPRHARAPSGPDDRGRRREGAVRRLQRVRHLQLPAGGGAHRGHLRRQRGCPRAGRARAARAGRGGGDRCRLPRQPALPRRGDHRRDDAAVGRRARRGAGHPRHHPRPGRDCRGVHRARGTAGAARHQLLHRLDRLAGPGTAGGLEGLGAAADLRAARRRRRRRAGDRRRPQRHRDDPVGRSRCRDGSGAARGAGGGGLRHRDGARGRGSAGARPLVL</sequence>
<dbReference type="GO" id="GO:0016787">
    <property type="term" value="F:hydrolase activity"/>
    <property type="evidence" value="ECO:0007669"/>
    <property type="project" value="UniProtKB-KW"/>
</dbReference>
<organism evidence="2">
    <name type="scientific">uncultured Nocardioidaceae bacterium</name>
    <dbReference type="NCBI Taxonomy" id="253824"/>
    <lineage>
        <taxon>Bacteria</taxon>
        <taxon>Bacillati</taxon>
        <taxon>Actinomycetota</taxon>
        <taxon>Actinomycetes</taxon>
        <taxon>Propionibacteriales</taxon>
        <taxon>Nocardioidaceae</taxon>
        <taxon>environmental samples</taxon>
    </lineage>
</organism>
<proteinExistence type="predicted"/>
<feature type="compositionally biased region" description="Basic residues" evidence="1">
    <location>
        <begin position="119"/>
        <end position="139"/>
    </location>
</feature>
<dbReference type="EMBL" id="CADCUK010000206">
    <property type="protein sequence ID" value="CAA9395465.1"/>
    <property type="molecule type" value="Genomic_DNA"/>
</dbReference>
<feature type="compositionally biased region" description="Basic and acidic residues" evidence="1">
    <location>
        <begin position="158"/>
        <end position="169"/>
    </location>
</feature>
<accession>A0A6J4NRQ4</accession>
<feature type="compositionally biased region" description="Basic residues" evidence="1">
    <location>
        <begin position="25"/>
        <end position="42"/>
    </location>
</feature>
<feature type="compositionally biased region" description="Basic residues" evidence="1">
    <location>
        <begin position="54"/>
        <end position="70"/>
    </location>
</feature>
<feature type="non-terminal residue" evidence="2">
    <location>
        <position position="296"/>
    </location>
</feature>
<feature type="non-terminal residue" evidence="2">
    <location>
        <position position="1"/>
    </location>
</feature>
<feature type="region of interest" description="Disordered" evidence="1">
    <location>
        <begin position="233"/>
        <end position="296"/>
    </location>
</feature>
<feature type="compositionally biased region" description="Basic residues" evidence="1">
    <location>
        <begin position="235"/>
        <end position="251"/>
    </location>
</feature>
<protein>
    <submittedName>
        <fullName evidence="2">HAD-superfamily hydrolase, subfamily IIB</fullName>
    </submittedName>
</protein>
<feature type="compositionally biased region" description="Basic and acidic residues" evidence="1">
    <location>
        <begin position="90"/>
        <end position="101"/>
    </location>
</feature>
<feature type="compositionally biased region" description="Basic and acidic residues" evidence="1">
    <location>
        <begin position="252"/>
        <end position="264"/>
    </location>
</feature>
<name>A0A6J4NRQ4_9ACTN</name>
<keyword evidence="2" id="KW-0378">Hydrolase</keyword>
<feature type="compositionally biased region" description="Basic residues" evidence="1">
    <location>
        <begin position="171"/>
        <end position="185"/>
    </location>
</feature>